<gene>
    <name evidence="1" type="ORF">P7K49_038265</name>
</gene>
<protein>
    <submittedName>
        <fullName evidence="1">Uncharacterized protein</fullName>
    </submittedName>
</protein>
<evidence type="ECO:0000313" key="1">
    <source>
        <dbReference type="EMBL" id="KAK2083029.1"/>
    </source>
</evidence>
<dbReference type="SUPFAM" id="SSF69012">
    <property type="entry name" value="alpha-ketoacid dehydrogenase kinase, N-terminal domain"/>
    <property type="match status" value="1"/>
</dbReference>
<proteinExistence type="predicted"/>
<reference evidence="1 2" key="1">
    <citation type="submission" date="2023-05" db="EMBL/GenBank/DDBJ databases">
        <title>B98-5 Cell Line De Novo Hybrid Assembly: An Optical Mapping Approach.</title>
        <authorList>
            <person name="Kananen K."/>
            <person name="Auerbach J.A."/>
            <person name="Kautto E."/>
            <person name="Blachly J.S."/>
        </authorList>
    </citation>
    <scope>NUCLEOTIDE SEQUENCE [LARGE SCALE GENOMIC DNA]</scope>
    <source>
        <strain evidence="1">B95-8</strain>
        <tissue evidence="1">Cell line</tissue>
    </source>
</reference>
<comment type="caution">
    <text evidence="1">The sequence shown here is derived from an EMBL/GenBank/DDBJ whole genome shotgun (WGS) entry which is preliminary data.</text>
</comment>
<keyword evidence="2" id="KW-1185">Reference proteome</keyword>
<evidence type="ECO:0000313" key="2">
    <source>
        <dbReference type="Proteomes" id="UP001266305"/>
    </source>
</evidence>
<feature type="non-terminal residue" evidence="1">
    <location>
        <position position="1"/>
    </location>
</feature>
<dbReference type="Proteomes" id="UP001266305">
    <property type="component" value="Unassembled WGS sequence"/>
</dbReference>
<dbReference type="EMBL" id="JASSZA010000023">
    <property type="protein sequence ID" value="KAK2083029.1"/>
    <property type="molecule type" value="Genomic_DNA"/>
</dbReference>
<accession>A0ABQ9TE76</accession>
<organism evidence="1 2">
    <name type="scientific">Saguinus oedipus</name>
    <name type="common">Cotton-top tamarin</name>
    <name type="synonym">Oedipomidas oedipus</name>
    <dbReference type="NCBI Taxonomy" id="9490"/>
    <lineage>
        <taxon>Eukaryota</taxon>
        <taxon>Metazoa</taxon>
        <taxon>Chordata</taxon>
        <taxon>Craniata</taxon>
        <taxon>Vertebrata</taxon>
        <taxon>Euteleostomi</taxon>
        <taxon>Mammalia</taxon>
        <taxon>Eutheria</taxon>
        <taxon>Euarchontoglires</taxon>
        <taxon>Primates</taxon>
        <taxon>Haplorrhini</taxon>
        <taxon>Platyrrhini</taxon>
        <taxon>Cebidae</taxon>
        <taxon>Callitrichinae</taxon>
        <taxon>Saguinus</taxon>
    </lineage>
</organism>
<dbReference type="InterPro" id="IPR036784">
    <property type="entry name" value="AK/P_DHK_N_sf"/>
</dbReference>
<name>A0ABQ9TE76_SAGOE</name>
<sequence>PVPKQIERYSRFSPSPLSIKQFLDFGEYGPRVPMGSGLPPFGLPPWVSAALGQG</sequence>